<evidence type="ECO:0000256" key="2">
    <source>
        <dbReference type="ARBA" id="ARBA00004818"/>
    </source>
</evidence>
<comment type="caution">
    <text evidence="6">The sequence shown here is derived from an EMBL/GenBank/DDBJ whole genome shotgun (WGS) entry which is preliminary data.</text>
</comment>
<feature type="region of interest" description="Disordered" evidence="5">
    <location>
        <begin position="105"/>
        <end position="124"/>
    </location>
</feature>
<dbReference type="EMBL" id="VZAH01000082">
    <property type="protein sequence ID" value="MQP14453.1"/>
    <property type="molecule type" value="Genomic_DNA"/>
</dbReference>
<dbReference type="InterPro" id="IPR050155">
    <property type="entry name" value="HAD-like_hydrolase_sf"/>
</dbReference>
<evidence type="ECO:0000256" key="5">
    <source>
        <dbReference type="SAM" id="MobiDB-lite"/>
    </source>
</evidence>
<reference evidence="6 7" key="1">
    <citation type="submission" date="2019-09" db="EMBL/GenBank/DDBJ databases">
        <title>Distinct polysaccharide growth profiles of human intestinal Prevotella copri isolates.</title>
        <authorList>
            <person name="Fehlner-Peach H."/>
            <person name="Magnabosco C."/>
            <person name="Raghavan V."/>
            <person name="Scher J.U."/>
            <person name="Tett A."/>
            <person name="Cox L.M."/>
            <person name="Gottsegen C."/>
            <person name="Watters A."/>
            <person name="Wiltshire- Gordon J.D."/>
            <person name="Segata N."/>
            <person name="Bonneau R."/>
            <person name="Littman D.R."/>
        </authorList>
    </citation>
    <scope>NUCLEOTIDE SEQUENCE [LARGE SCALE GENOMIC DNA]</scope>
    <source>
        <strain evidence="7">iAA917</strain>
    </source>
</reference>
<name>A0A6G1VNY7_9BACT</name>
<organism evidence="6 7">
    <name type="scientific">Segatella copri</name>
    <dbReference type="NCBI Taxonomy" id="165179"/>
    <lineage>
        <taxon>Bacteria</taxon>
        <taxon>Pseudomonadati</taxon>
        <taxon>Bacteroidota</taxon>
        <taxon>Bacteroidia</taxon>
        <taxon>Bacteroidales</taxon>
        <taxon>Prevotellaceae</taxon>
        <taxon>Segatella</taxon>
    </lineage>
</organism>
<dbReference type="SFLD" id="SFLDS00003">
    <property type="entry name" value="Haloacid_Dehalogenase"/>
    <property type="match status" value="1"/>
</dbReference>
<dbReference type="PANTHER" id="PTHR43434:SF1">
    <property type="entry name" value="PHOSPHOGLYCOLATE PHOSPHATASE"/>
    <property type="match status" value="1"/>
</dbReference>
<dbReference type="AlphaFoldDB" id="A0A6G1VNY7"/>
<comment type="similarity">
    <text evidence="3">Belongs to the HAD-like hydrolase superfamily. CbbY/CbbZ/Gph/YieH family.</text>
</comment>
<dbReference type="GO" id="GO:0006281">
    <property type="term" value="P:DNA repair"/>
    <property type="evidence" value="ECO:0007669"/>
    <property type="project" value="TreeGrafter"/>
</dbReference>
<dbReference type="PANTHER" id="PTHR43434">
    <property type="entry name" value="PHOSPHOGLYCOLATE PHOSPHATASE"/>
    <property type="match status" value="1"/>
</dbReference>
<dbReference type="InterPro" id="IPR023214">
    <property type="entry name" value="HAD_sf"/>
</dbReference>
<dbReference type="Gene3D" id="3.40.50.1000">
    <property type="entry name" value="HAD superfamily/HAD-like"/>
    <property type="match status" value="1"/>
</dbReference>
<evidence type="ECO:0000313" key="7">
    <source>
        <dbReference type="Proteomes" id="UP000477980"/>
    </source>
</evidence>
<dbReference type="Proteomes" id="UP000477980">
    <property type="component" value="Unassembled WGS sequence"/>
</dbReference>
<dbReference type="RefSeq" id="WP_153090117.1">
    <property type="nucleotide sequence ID" value="NZ_VZAH01000082.1"/>
</dbReference>
<dbReference type="GO" id="GO:0005829">
    <property type="term" value="C:cytosol"/>
    <property type="evidence" value="ECO:0007669"/>
    <property type="project" value="TreeGrafter"/>
</dbReference>
<dbReference type="InterPro" id="IPR006439">
    <property type="entry name" value="HAD-SF_hydro_IA"/>
</dbReference>
<dbReference type="NCBIfam" id="TIGR01549">
    <property type="entry name" value="HAD-SF-IA-v1"/>
    <property type="match status" value="1"/>
</dbReference>
<comment type="catalytic activity">
    <reaction evidence="1">
        <text>2-phosphoglycolate + H2O = glycolate + phosphate</text>
        <dbReference type="Rhea" id="RHEA:14369"/>
        <dbReference type="ChEBI" id="CHEBI:15377"/>
        <dbReference type="ChEBI" id="CHEBI:29805"/>
        <dbReference type="ChEBI" id="CHEBI:43474"/>
        <dbReference type="ChEBI" id="CHEBI:58033"/>
        <dbReference type="EC" id="3.1.3.18"/>
    </reaction>
</comment>
<evidence type="ECO:0000256" key="1">
    <source>
        <dbReference type="ARBA" id="ARBA00000830"/>
    </source>
</evidence>
<gene>
    <name evidence="6" type="ORF">F7D25_08530</name>
</gene>
<comment type="pathway">
    <text evidence="2">Organic acid metabolism; glycolate biosynthesis; glycolate from 2-phosphoglycolate: step 1/1.</text>
</comment>
<evidence type="ECO:0000256" key="3">
    <source>
        <dbReference type="ARBA" id="ARBA00006171"/>
    </source>
</evidence>
<accession>A0A6G1VNY7</accession>
<dbReference type="NCBIfam" id="TIGR01509">
    <property type="entry name" value="HAD-SF-IA-v3"/>
    <property type="match status" value="1"/>
</dbReference>
<proteinExistence type="inferred from homology"/>
<dbReference type="EC" id="3.1.3.18" evidence="4"/>
<dbReference type="InterPro" id="IPR036412">
    <property type="entry name" value="HAD-like_sf"/>
</dbReference>
<dbReference type="SFLD" id="SFLDG01129">
    <property type="entry name" value="C1.5:_HAD__Beta-PGM__Phosphata"/>
    <property type="match status" value="1"/>
</dbReference>
<dbReference type="GO" id="GO:0008967">
    <property type="term" value="F:phosphoglycolate phosphatase activity"/>
    <property type="evidence" value="ECO:0007669"/>
    <property type="project" value="UniProtKB-EC"/>
</dbReference>
<sequence length="284" mass="31566">MKVLDIKGIIFDYGGTLDTRGDHWSEVLWQGYEHFGIGVADDEEVEPGVSIHKQAFRDAYVYGERALAVNPIVTPDFHFEDILREKLILELNFLAGKELLETGKDDSEEQAKLGNPGKDSDASSESLFLSLSDSEIQQIALDMARYINAKTLALLNENKQVLEHLKQNGYPMVLVSNFYGNINQVLKDAGIDGYFEDVIESAVVGVRKPNPAIFALGVCALDLPASQVLVVGDTYGKDIIPAHKLGCHTLWIKGLQWEEKKVDESIPDGIIKKLSEMEEFLKIS</sequence>
<dbReference type="Pfam" id="PF00702">
    <property type="entry name" value="Hydrolase"/>
    <property type="match status" value="1"/>
</dbReference>
<dbReference type="SUPFAM" id="SSF56784">
    <property type="entry name" value="HAD-like"/>
    <property type="match status" value="1"/>
</dbReference>
<keyword evidence="6" id="KW-0378">Hydrolase</keyword>
<protein>
    <recommendedName>
        <fullName evidence="4">phosphoglycolate phosphatase</fullName>
        <ecNumber evidence="4">3.1.3.18</ecNumber>
    </recommendedName>
</protein>
<evidence type="ECO:0000256" key="4">
    <source>
        <dbReference type="ARBA" id="ARBA00013078"/>
    </source>
</evidence>
<evidence type="ECO:0000313" key="6">
    <source>
        <dbReference type="EMBL" id="MQP14453.1"/>
    </source>
</evidence>
<dbReference type="OrthoDB" id="9797415at2"/>